<feature type="repeat" description="TPR" evidence="1">
    <location>
        <begin position="121"/>
        <end position="154"/>
    </location>
</feature>
<dbReference type="PROSITE" id="PS50293">
    <property type="entry name" value="TPR_REGION"/>
    <property type="match status" value="1"/>
</dbReference>
<keyword evidence="1" id="KW-0802">TPR repeat</keyword>
<evidence type="ECO:0000313" key="2">
    <source>
        <dbReference type="EMBL" id="BAY97007.1"/>
    </source>
</evidence>
<feature type="repeat" description="TPR" evidence="1">
    <location>
        <begin position="53"/>
        <end position="86"/>
    </location>
</feature>
<dbReference type="InterPro" id="IPR011990">
    <property type="entry name" value="TPR-like_helical_dom_sf"/>
</dbReference>
<dbReference type="SMART" id="SM00028">
    <property type="entry name" value="TPR"/>
    <property type="match status" value="5"/>
</dbReference>
<dbReference type="Proteomes" id="UP000218785">
    <property type="component" value="Chromosome"/>
</dbReference>
<feature type="repeat" description="TPR" evidence="1">
    <location>
        <begin position="155"/>
        <end position="188"/>
    </location>
</feature>
<reference evidence="2 3" key="1">
    <citation type="submission" date="2017-06" db="EMBL/GenBank/DDBJ databases">
        <title>Genome sequencing of cyanobaciteial culture collection at National Institute for Environmental Studies (NIES).</title>
        <authorList>
            <person name="Hirose Y."/>
            <person name="Shimura Y."/>
            <person name="Fujisawa T."/>
            <person name="Nakamura Y."/>
            <person name="Kawachi M."/>
        </authorList>
    </citation>
    <scope>NUCLEOTIDE SEQUENCE [LARGE SCALE GENOMIC DNA]</scope>
    <source>
        <strain evidence="2 3">NIES-37</strain>
    </source>
</reference>
<proteinExistence type="predicted"/>
<dbReference type="EMBL" id="AP018248">
    <property type="protein sequence ID" value="BAY97007.1"/>
    <property type="molecule type" value="Genomic_DNA"/>
</dbReference>
<evidence type="ECO:0000313" key="3">
    <source>
        <dbReference type="Proteomes" id="UP000218785"/>
    </source>
</evidence>
<dbReference type="Gene3D" id="1.25.40.10">
    <property type="entry name" value="Tetratricopeptide repeat domain"/>
    <property type="match status" value="2"/>
</dbReference>
<organism evidence="2 3">
    <name type="scientific">Tolypothrix tenuis PCC 7101</name>
    <dbReference type="NCBI Taxonomy" id="231146"/>
    <lineage>
        <taxon>Bacteria</taxon>
        <taxon>Bacillati</taxon>
        <taxon>Cyanobacteriota</taxon>
        <taxon>Cyanophyceae</taxon>
        <taxon>Nostocales</taxon>
        <taxon>Tolypothrichaceae</taxon>
        <taxon>Tolypothrix</taxon>
    </lineage>
</organism>
<sequence length="240" mass="26981">MYKKKVPYKFRKFTVYKRISFIVSLLLLGSFVVPISPAAQAQVLLSQARNPEVKQLLEEGRRLVDAGDYNGAISVYQQAASLEPKNAKIHSGIGYLYAQQGNFQAALTAYRRALAITPNNGDFYYAVGYIKGNMGDTPGAKEAYRRAIQLNRNNLNAYLGLAVTQARLGDYEAANWAYEQAINIDRNNAQTYELMGSMYKQRRQSKQATTLLNKARDLYQRKNDFDGVTRVEALLRDLGG</sequence>
<dbReference type="Pfam" id="PF13432">
    <property type="entry name" value="TPR_16"/>
    <property type="match status" value="1"/>
</dbReference>
<accession>A0A1Z4MU95</accession>
<dbReference type="Pfam" id="PF14559">
    <property type="entry name" value="TPR_19"/>
    <property type="match status" value="1"/>
</dbReference>
<evidence type="ECO:0000256" key="1">
    <source>
        <dbReference type="PROSITE-ProRule" id="PRU00339"/>
    </source>
</evidence>
<dbReference type="PROSITE" id="PS50005">
    <property type="entry name" value="TPR"/>
    <property type="match status" value="4"/>
</dbReference>
<protein>
    <submittedName>
        <fullName evidence="2">TPR repeat-containing protein</fullName>
    </submittedName>
</protein>
<dbReference type="AlphaFoldDB" id="A0A1Z4MU95"/>
<keyword evidence="3" id="KW-1185">Reference proteome</keyword>
<dbReference type="PANTHER" id="PTHR12558:SF13">
    <property type="entry name" value="CELL DIVISION CYCLE PROTEIN 27 HOMOLOG"/>
    <property type="match status" value="1"/>
</dbReference>
<dbReference type="SUPFAM" id="SSF48452">
    <property type="entry name" value="TPR-like"/>
    <property type="match status" value="1"/>
</dbReference>
<dbReference type="KEGG" id="ttq:NIES37_09440"/>
<name>A0A1Z4MU95_9CYAN</name>
<dbReference type="PANTHER" id="PTHR12558">
    <property type="entry name" value="CELL DIVISION CYCLE 16,23,27"/>
    <property type="match status" value="1"/>
</dbReference>
<gene>
    <name evidence="2" type="ORF">NIES37_09440</name>
</gene>
<feature type="repeat" description="TPR" evidence="1">
    <location>
        <begin position="87"/>
        <end position="120"/>
    </location>
</feature>
<dbReference type="InterPro" id="IPR019734">
    <property type="entry name" value="TPR_rpt"/>
</dbReference>